<evidence type="ECO:0000256" key="8">
    <source>
        <dbReference type="ARBA" id="ARBA00022801"/>
    </source>
</evidence>
<proteinExistence type="predicted"/>
<dbReference type="Gene3D" id="3.30.1700.10">
    <property type="entry name" value="lpxc deacetylase, domain 2"/>
    <property type="match status" value="1"/>
</dbReference>
<comment type="caution">
    <text evidence="13">The sequence shown here is derived from an EMBL/GenBank/DDBJ whole genome shotgun (WGS) entry which is preliminary data.</text>
</comment>
<dbReference type="Pfam" id="PF03331">
    <property type="entry name" value="LpxC"/>
    <property type="match status" value="1"/>
</dbReference>
<keyword evidence="10" id="KW-0443">Lipid metabolism</keyword>
<dbReference type="UniPathway" id="UPA00359">
    <property type="reaction ID" value="UER00478"/>
</dbReference>
<evidence type="ECO:0000256" key="7">
    <source>
        <dbReference type="ARBA" id="ARBA00022723"/>
    </source>
</evidence>
<keyword evidence="5" id="KW-0444">Lipid biosynthesis</keyword>
<protein>
    <recommendedName>
        <fullName evidence="4 12">UDP-3-O-acyl-N-acetylglucosamine deacetylase</fullName>
        <ecNumber evidence="4 12">3.5.1.108</ecNumber>
    </recommendedName>
</protein>
<evidence type="ECO:0000256" key="1">
    <source>
        <dbReference type="ARBA" id="ARBA00001947"/>
    </source>
</evidence>
<dbReference type="InterPro" id="IPR011334">
    <property type="entry name" value="UDP-acyl_GlcNac_deAcase_C"/>
</dbReference>
<accession>A0A1F4Q134</accession>
<dbReference type="EMBL" id="METM01000031">
    <property type="protein sequence ID" value="OGB88982.1"/>
    <property type="molecule type" value="Genomic_DNA"/>
</dbReference>
<keyword evidence="8" id="KW-0378">Hydrolase</keyword>
<dbReference type="Gene3D" id="3.30.230.20">
    <property type="entry name" value="lpxc deacetylase, domain 1"/>
    <property type="match status" value="1"/>
</dbReference>
<dbReference type="GO" id="GO:0009245">
    <property type="term" value="P:lipid A biosynthetic process"/>
    <property type="evidence" value="ECO:0007669"/>
    <property type="project" value="UniProtKB-UniRule"/>
</dbReference>
<organism evidence="13 14">
    <name type="scientific">candidate division WOR-1 bacterium RIFCSPHIGHO2_01_FULL_53_15</name>
    <dbReference type="NCBI Taxonomy" id="1802564"/>
    <lineage>
        <taxon>Bacteria</taxon>
        <taxon>Bacillati</taxon>
        <taxon>Saganbacteria</taxon>
    </lineage>
</organism>
<evidence type="ECO:0000256" key="3">
    <source>
        <dbReference type="ARBA" id="ARBA00005002"/>
    </source>
</evidence>
<dbReference type="GO" id="GO:0016020">
    <property type="term" value="C:membrane"/>
    <property type="evidence" value="ECO:0007669"/>
    <property type="project" value="GOC"/>
</dbReference>
<keyword evidence="9" id="KW-0862">Zinc</keyword>
<dbReference type="PANTHER" id="PTHR33694">
    <property type="entry name" value="UDP-3-O-ACYL-N-ACETYLGLUCOSAMINE DEACETYLASE 1, MITOCHONDRIAL-RELATED"/>
    <property type="match status" value="1"/>
</dbReference>
<dbReference type="SUPFAM" id="SSF54211">
    <property type="entry name" value="Ribosomal protein S5 domain 2-like"/>
    <property type="match status" value="2"/>
</dbReference>
<evidence type="ECO:0000313" key="13">
    <source>
        <dbReference type="EMBL" id="OGB88982.1"/>
    </source>
</evidence>
<dbReference type="GO" id="GO:0046872">
    <property type="term" value="F:metal ion binding"/>
    <property type="evidence" value="ECO:0007669"/>
    <property type="project" value="UniProtKB-KW"/>
</dbReference>
<sequence length="256" mass="27768">MIEVAGIGLHSGKPVKVKISAAPAGSGIVFIRAGERIPATIAQLKDTRRGTSLKGIAVVEHFLSAAYGIGAYDLEVEVVGDELPALDGSALPWAEAIEKAESRTQNTEHRTLKRPIKLNDGKASLEALPHDGFRVEFMVNFKGIGEQFFVFDAEKQSYIKEIAPARTFGYLEETEELKRQGLALGASTENALALSVNGYVNQPRFANEPVRHKILDLIGDLALLGRPLRAAIRAVCSGHKMNTDLVRLLLKDSADK</sequence>
<dbReference type="InterPro" id="IPR015870">
    <property type="entry name" value="UDP-acyl_N-AcGlcN_deAcase_N"/>
</dbReference>
<evidence type="ECO:0000256" key="6">
    <source>
        <dbReference type="ARBA" id="ARBA00022556"/>
    </source>
</evidence>
<evidence type="ECO:0000256" key="12">
    <source>
        <dbReference type="NCBIfam" id="TIGR00325"/>
    </source>
</evidence>
<comment type="function">
    <text evidence="2">Catalyzes the hydrolysis of UDP-3-O-myristoyl-N-acetylglucosamine to form UDP-3-O-myristoylglucosamine and acetate, the committed step in lipid A biosynthesis.</text>
</comment>
<dbReference type="InterPro" id="IPR020568">
    <property type="entry name" value="Ribosomal_Su5_D2-typ_SF"/>
</dbReference>
<evidence type="ECO:0000256" key="2">
    <source>
        <dbReference type="ARBA" id="ARBA00002923"/>
    </source>
</evidence>
<dbReference type="EC" id="3.5.1.108" evidence="4 12"/>
<dbReference type="PANTHER" id="PTHR33694:SF1">
    <property type="entry name" value="UDP-3-O-ACYL-N-ACETYLGLUCOSAMINE DEACETYLASE 1, MITOCHONDRIAL-RELATED"/>
    <property type="match status" value="1"/>
</dbReference>
<comment type="pathway">
    <text evidence="3">Glycolipid biosynthesis; lipid IV(A) biosynthesis; lipid IV(A) from (3R)-3-hydroxytetradecanoyl-[acyl-carrier-protein] and UDP-N-acetyl-alpha-D-glucosamine: step 2/6.</text>
</comment>
<keyword evidence="7" id="KW-0479">Metal-binding</keyword>
<dbReference type="Proteomes" id="UP000178724">
    <property type="component" value="Unassembled WGS sequence"/>
</dbReference>
<evidence type="ECO:0000256" key="9">
    <source>
        <dbReference type="ARBA" id="ARBA00022833"/>
    </source>
</evidence>
<gene>
    <name evidence="13" type="ORF">A2625_04570</name>
</gene>
<keyword evidence="6" id="KW-0441">Lipid A biosynthesis</keyword>
<evidence type="ECO:0000256" key="10">
    <source>
        <dbReference type="ARBA" id="ARBA00023098"/>
    </source>
</evidence>
<dbReference type="InterPro" id="IPR004463">
    <property type="entry name" value="UDP-acyl_GlcNac_deAcase"/>
</dbReference>
<comment type="cofactor">
    <cofactor evidence="1">
        <name>Zn(2+)</name>
        <dbReference type="ChEBI" id="CHEBI:29105"/>
    </cofactor>
</comment>
<dbReference type="NCBIfam" id="TIGR00325">
    <property type="entry name" value="lpxC"/>
    <property type="match status" value="1"/>
</dbReference>
<reference evidence="13 14" key="1">
    <citation type="journal article" date="2016" name="Nat. Commun.">
        <title>Thousands of microbial genomes shed light on interconnected biogeochemical processes in an aquifer system.</title>
        <authorList>
            <person name="Anantharaman K."/>
            <person name="Brown C.T."/>
            <person name="Hug L.A."/>
            <person name="Sharon I."/>
            <person name="Castelle C.J."/>
            <person name="Probst A.J."/>
            <person name="Thomas B.C."/>
            <person name="Singh A."/>
            <person name="Wilkins M.J."/>
            <person name="Karaoz U."/>
            <person name="Brodie E.L."/>
            <person name="Williams K.H."/>
            <person name="Hubbard S.S."/>
            <person name="Banfield J.F."/>
        </authorList>
    </citation>
    <scope>NUCLEOTIDE SEQUENCE [LARGE SCALE GENOMIC DNA]</scope>
</reference>
<evidence type="ECO:0000256" key="11">
    <source>
        <dbReference type="ARBA" id="ARBA00024535"/>
    </source>
</evidence>
<dbReference type="GO" id="GO:0103117">
    <property type="term" value="F:UDP-3-O-acyl-N-acetylglucosamine deacetylase activity"/>
    <property type="evidence" value="ECO:0007669"/>
    <property type="project" value="UniProtKB-UniRule"/>
</dbReference>
<dbReference type="AlphaFoldDB" id="A0A1F4Q134"/>
<comment type="catalytic activity">
    <reaction evidence="11">
        <text>a UDP-3-O-[(3R)-3-hydroxyacyl]-N-acetyl-alpha-D-glucosamine + H2O = a UDP-3-O-[(3R)-3-hydroxyacyl]-alpha-D-glucosamine + acetate</text>
        <dbReference type="Rhea" id="RHEA:67816"/>
        <dbReference type="ChEBI" id="CHEBI:15377"/>
        <dbReference type="ChEBI" id="CHEBI:30089"/>
        <dbReference type="ChEBI" id="CHEBI:137740"/>
        <dbReference type="ChEBI" id="CHEBI:173225"/>
        <dbReference type="EC" id="3.5.1.108"/>
    </reaction>
</comment>
<name>A0A1F4Q134_UNCSA</name>
<evidence type="ECO:0000256" key="5">
    <source>
        <dbReference type="ARBA" id="ARBA00022516"/>
    </source>
</evidence>
<evidence type="ECO:0000256" key="4">
    <source>
        <dbReference type="ARBA" id="ARBA00012745"/>
    </source>
</evidence>
<evidence type="ECO:0000313" key="14">
    <source>
        <dbReference type="Proteomes" id="UP000178724"/>
    </source>
</evidence>